<keyword evidence="4" id="KW-1185">Reference proteome</keyword>
<feature type="region of interest" description="Disordered" evidence="1">
    <location>
        <begin position="164"/>
        <end position="195"/>
    </location>
</feature>
<feature type="compositionally biased region" description="Basic and acidic residues" evidence="1">
    <location>
        <begin position="164"/>
        <end position="188"/>
    </location>
</feature>
<reference evidence="3 4" key="1">
    <citation type="journal article" date="2024" name="Commun. Biol.">
        <title>Comparative genomic analysis of thermophilic fungi reveals convergent evolutionary adaptations and gene losses.</title>
        <authorList>
            <person name="Steindorff A.S."/>
            <person name="Aguilar-Pontes M.V."/>
            <person name="Robinson A.J."/>
            <person name="Andreopoulos B."/>
            <person name="LaButti K."/>
            <person name="Kuo A."/>
            <person name="Mondo S."/>
            <person name="Riley R."/>
            <person name="Otillar R."/>
            <person name="Haridas S."/>
            <person name="Lipzen A."/>
            <person name="Grimwood J."/>
            <person name="Schmutz J."/>
            <person name="Clum A."/>
            <person name="Reid I.D."/>
            <person name="Moisan M.C."/>
            <person name="Butler G."/>
            <person name="Nguyen T.T.M."/>
            <person name="Dewar K."/>
            <person name="Conant G."/>
            <person name="Drula E."/>
            <person name="Henrissat B."/>
            <person name="Hansel C."/>
            <person name="Singer S."/>
            <person name="Hutchinson M.I."/>
            <person name="de Vries R.P."/>
            <person name="Natvig D.O."/>
            <person name="Powell A.J."/>
            <person name="Tsang A."/>
            <person name="Grigoriev I.V."/>
        </authorList>
    </citation>
    <scope>NUCLEOTIDE SEQUENCE [LARGE SCALE GENOMIC DNA]</scope>
    <source>
        <strain evidence="3 4">ATCC 24622</strain>
    </source>
</reference>
<keyword evidence="2" id="KW-0812">Transmembrane</keyword>
<proteinExistence type="predicted"/>
<evidence type="ECO:0000313" key="4">
    <source>
        <dbReference type="Proteomes" id="UP001586593"/>
    </source>
</evidence>
<protein>
    <submittedName>
        <fullName evidence="3">Uncharacterized protein</fullName>
    </submittedName>
</protein>
<keyword evidence="2" id="KW-1133">Transmembrane helix</keyword>
<accession>A0ABR3VXX0</accession>
<organism evidence="3 4">
    <name type="scientific">Phialemonium thermophilum</name>
    <dbReference type="NCBI Taxonomy" id="223376"/>
    <lineage>
        <taxon>Eukaryota</taxon>
        <taxon>Fungi</taxon>
        <taxon>Dikarya</taxon>
        <taxon>Ascomycota</taxon>
        <taxon>Pezizomycotina</taxon>
        <taxon>Sordariomycetes</taxon>
        <taxon>Sordariomycetidae</taxon>
        <taxon>Cephalothecales</taxon>
        <taxon>Cephalothecaceae</taxon>
        <taxon>Phialemonium</taxon>
    </lineage>
</organism>
<keyword evidence="2" id="KW-0472">Membrane</keyword>
<dbReference type="Proteomes" id="UP001586593">
    <property type="component" value="Unassembled WGS sequence"/>
</dbReference>
<feature type="transmembrane region" description="Helical" evidence="2">
    <location>
        <begin position="136"/>
        <end position="156"/>
    </location>
</feature>
<evidence type="ECO:0000256" key="2">
    <source>
        <dbReference type="SAM" id="Phobius"/>
    </source>
</evidence>
<evidence type="ECO:0000313" key="3">
    <source>
        <dbReference type="EMBL" id="KAL1847813.1"/>
    </source>
</evidence>
<gene>
    <name evidence="3" type="ORF">VTK73DRAFT_10257</name>
</gene>
<evidence type="ECO:0000256" key="1">
    <source>
        <dbReference type="SAM" id="MobiDB-lite"/>
    </source>
</evidence>
<sequence>MGFVGNFGTLLSSQLISLLLDYRGLAVKRRLVVGFWYVVALHVLAWTYGWVIQEKYTRHPPAFDWADEGFVRGFFVIILWDFARQALQNWLYYLVSTMTDNISELAHLTGILRGQESFAQAVSFGLNTKEWKGGRVPLAVNTILLGLSVLPTWLVVRSHEPDKRRDEQLVHEEESRADANSDVEKAGHLSETQAQGEKLAKVVEVMA</sequence>
<dbReference type="EMBL" id="JAZHXJ010000956">
    <property type="protein sequence ID" value="KAL1847813.1"/>
    <property type="molecule type" value="Genomic_DNA"/>
</dbReference>
<comment type="caution">
    <text evidence="3">The sequence shown here is derived from an EMBL/GenBank/DDBJ whole genome shotgun (WGS) entry which is preliminary data.</text>
</comment>
<name>A0ABR3VXX0_9PEZI</name>
<feature type="transmembrane region" description="Helical" evidence="2">
    <location>
        <begin position="31"/>
        <end position="51"/>
    </location>
</feature>